<dbReference type="Proteomes" id="UP000294321">
    <property type="component" value="Chromosome"/>
</dbReference>
<name>A0A4P6ZK44_9LACO</name>
<dbReference type="RefSeq" id="WP_133441688.1">
    <property type="nucleotide sequence ID" value="NZ_CP034726.1"/>
</dbReference>
<dbReference type="KEGG" id="lji:ELX58_03010"/>
<evidence type="ECO:0000313" key="1">
    <source>
        <dbReference type="EMBL" id="QBP18131.1"/>
    </source>
</evidence>
<organism evidence="1 2">
    <name type="scientific">Acetilactobacillus jinshanensis</name>
    <dbReference type="NCBI Taxonomy" id="1720083"/>
    <lineage>
        <taxon>Bacteria</taxon>
        <taxon>Bacillati</taxon>
        <taxon>Bacillota</taxon>
        <taxon>Bacilli</taxon>
        <taxon>Lactobacillales</taxon>
        <taxon>Lactobacillaceae</taxon>
        <taxon>Acetilactobacillus</taxon>
    </lineage>
</organism>
<keyword evidence="2" id="KW-1185">Reference proteome</keyword>
<proteinExistence type="predicted"/>
<evidence type="ECO:0000313" key="2">
    <source>
        <dbReference type="Proteomes" id="UP000294321"/>
    </source>
</evidence>
<dbReference type="EMBL" id="CP034726">
    <property type="protein sequence ID" value="QBP18131.1"/>
    <property type="molecule type" value="Genomic_DNA"/>
</dbReference>
<protein>
    <submittedName>
        <fullName evidence="1">Uncharacterized protein</fullName>
    </submittedName>
</protein>
<sequence>MQESQKAKIAKELVKAPDFESIYKVLKTIPSYRDILKELAHTYQIYYNPKDQRFETDTSDHSHYLDCRYDDVKECIMTLIDENL</sequence>
<accession>A0A4P6ZK44</accession>
<dbReference type="AlphaFoldDB" id="A0A4P6ZK44"/>
<reference evidence="2" key="1">
    <citation type="submission" date="2018-12" db="EMBL/GenBank/DDBJ databases">
        <title>A new species of lactobacillus.</title>
        <authorList>
            <person name="Jian Y."/>
            <person name="Xin L."/>
            <person name="Hong Z.J."/>
            <person name="Ming L.Z."/>
            <person name="Hong X.Z."/>
        </authorList>
    </citation>
    <scope>NUCLEOTIDE SEQUENCE [LARGE SCALE GENOMIC DNA]</scope>
    <source>
        <strain evidence="2">HSLZ-75</strain>
    </source>
</reference>
<gene>
    <name evidence="1" type="ORF">ELX58_03010</name>
</gene>